<reference evidence="1 2" key="1">
    <citation type="submission" date="2015-09" db="EMBL/GenBank/DDBJ databases">
        <authorList>
            <consortium name="Swine Surveillance"/>
        </authorList>
    </citation>
    <scope>NUCLEOTIDE SEQUENCE [LARGE SCALE GENOMIC DNA]</scope>
    <source>
        <strain evidence="1 2">CECT 8383</strain>
    </source>
</reference>
<dbReference type="EMBL" id="CYSF01000018">
    <property type="protein sequence ID" value="CUH85896.1"/>
    <property type="molecule type" value="Genomic_DNA"/>
</dbReference>
<accession>A0A0P1GST7</accession>
<proteinExistence type="predicted"/>
<evidence type="ECO:0000313" key="2">
    <source>
        <dbReference type="Proteomes" id="UP000051681"/>
    </source>
</evidence>
<evidence type="ECO:0000313" key="1">
    <source>
        <dbReference type="EMBL" id="CUH85896.1"/>
    </source>
</evidence>
<name>A0A0P1GST7_9RHOB</name>
<gene>
    <name evidence="1" type="ORF">TM5383_03139</name>
</gene>
<protein>
    <submittedName>
        <fullName evidence="1">Uncharacterized protein</fullName>
    </submittedName>
</protein>
<sequence>MRFITLVLGTAVTITAFSMMSTYAATPDRVLPAAVIN</sequence>
<organism evidence="1 2">
    <name type="scientific">Thalassovita mediterranea</name>
    <dbReference type="NCBI Taxonomy" id="340021"/>
    <lineage>
        <taxon>Bacteria</taxon>
        <taxon>Pseudomonadati</taxon>
        <taxon>Pseudomonadota</taxon>
        <taxon>Alphaproteobacteria</taxon>
        <taxon>Rhodobacterales</taxon>
        <taxon>Roseobacteraceae</taxon>
        <taxon>Thalassovita</taxon>
    </lineage>
</organism>
<dbReference type="Proteomes" id="UP000051681">
    <property type="component" value="Unassembled WGS sequence"/>
</dbReference>
<dbReference type="AlphaFoldDB" id="A0A0P1GST7"/>
<keyword evidence="2" id="KW-1185">Reference proteome</keyword>